<dbReference type="InterPro" id="IPR018499">
    <property type="entry name" value="Tetraspanin/Peripherin"/>
</dbReference>
<evidence type="ECO:0000313" key="6">
    <source>
        <dbReference type="EMBL" id="KRT86628.1"/>
    </source>
</evidence>
<dbReference type="Pfam" id="PF00335">
    <property type="entry name" value="Tetraspanin"/>
    <property type="match status" value="1"/>
</dbReference>
<evidence type="ECO:0000256" key="5">
    <source>
        <dbReference type="SAM" id="Phobius"/>
    </source>
</evidence>
<dbReference type="OrthoDB" id="10033535at2759"/>
<proteinExistence type="predicted"/>
<feature type="transmembrane region" description="Helical" evidence="5">
    <location>
        <begin position="104"/>
        <end position="126"/>
    </location>
</feature>
<keyword evidence="7" id="KW-1185">Reference proteome</keyword>
<keyword evidence="4 5" id="KW-0472">Membrane</keyword>
<organism evidence="6 7">
    <name type="scientific">Oryctes borbonicus</name>
    <dbReference type="NCBI Taxonomy" id="1629725"/>
    <lineage>
        <taxon>Eukaryota</taxon>
        <taxon>Metazoa</taxon>
        <taxon>Ecdysozoa</taxon>
        <taxon>Arthropoda</taxon>
        <taxon>Hexapoda</taxon>
        <taxon>Insecta</taxon>
        <taxon>Pterygota</taxon>
        <taxon>Neoptera</taxon>
        <taxon>Endopterygota</taxon>
        <taxon>Coleoptera</taxon>
        <taxon>Polyphaga</taxon>
        <taxon>Scarabaeiformia</taxon>
        <taxon>Scarabaeidae</taxon>
        <taxon>Dynastinae</taxon>
        <taxon>Oryctes</taxon>
    </lineage>
</organism>
<keyword evidence="2 5" id="KW-0812">Transmembrane</keyword>
<evidence type="ECO:0000256" key="3">
    <source>
        <dbReference type="ARBA" id="ARBA00022989"/>
    </source>
</evidence>
<sequence length="143" mass="15755">MLKAYIGSVAMIVALQVLCTAFFIQDMHDKDSFKQELPDIKYIHSLQTAMECCGANDPSDWLNSTTNYPISCCSAKTVNSLATDNCHIHLTGCWQTYENTYRAGATICVGLIGFETLCAVAALIVLRSIKKKEDVPASYSRMS</sequence>
<dbReference type="AlphaFoldDB" id="A0A0T6BH41"/>
<name>A0A0T6BH41_9SCAR</name>
<protein>
    <submittedName>
        <fullName evidence="6">Tetraspannin</fullName>
    </submittedName>
</protein>
<dbReference type="InterPro" id="IPR008952">
    <property type="entry name" value="Tetraspanin_EC2_sf"/>
</dbReference>
<comment type="caution">
    <text evidence="6">The sequence shown here is derived from an EMBL/GenBank/DDBJ whole genome shotgun (WGS) entry which is preliminary data.</text>
</comment>
<dbReference type="Gene3D" id="1.10.1450.10">
    <property type="entry name" value="Tetraspanin"/>
    <property type="match status" value="1"/>
</dbReference>
<dbReference type="CDD" id="cd03127">
    <property type="entry name" value="tetraspanin_LEL"/>
    <property type="match status" value="1"/>
</dbReference>
<gene>
    <name evidence="6" type="ORF">AMK59_1034</name>
</gene>
<evidence type="ECO:0000256" key="1">
    <source>
        <dbReference type="ARBA" id="ARBA00004141"/>
    </source>
</evidence>
<dbReference type="SUPFAM" id="SSF48652">
    <property type="entry name" value="Tetraspanin"/>
    <property type="match status" value="1"/>
</dbReference>
<dbReference type="GO" id="GO:0016020">
    <property type="term" value="C:membrane"/>
    <property type="evidence" value="ECO:0007669"/>
    <property type="project" value="UniProtKB-SubCell"/>
</dbReference>
<feature type="transmembrane region" description="Helical" evidence="5">
    <location>
        <begin position="5"/>
        <end position="24"/>
    </location>
</feature>
<reference evidence="6 7" key="1">
    <citation type="submission" date="2015-09" db="EMBL/GenBank/DDBJ databases">
        <title>Draft genome of the scarab beetle Oryctes borbonicus.</title>
        <authorList>
            <person name="Meyer J.M."/>
            <person name="Markov G.V."/>
            <person name="Baskaran P."/>
            <person name="Herrmann M."/>
            <person name="Sommer R.J."/>
            <person name="Roedelsperger C."/>
        </authorList>
    </citation>
    <scope>NUCLEOTIDE SEQUENCE [LARGE SCALE GENOMIC DNA]</scope>
    <source>
        <strain evidence="6">OB123</strain>
        <tissue evidence="6">Whole animal</tissue>
    </source>
</reference>
<keyword evidence="3 5" id="KW-1133">Transmembrane helix</keyword>
<accession>A0A0T6BH41</accession>
<dbReference type="EMBL" id="LJIG01000312">
    <property type="protein sequence ID" value="KRT86628.1"/>
    <property type="molecule type" value="Genomic_DNA"/>
</dbReference>
<comment type="subcellular location">
    <subcellularLocation>
        <location evidence="1">Membrane</location>
        <topology evidence="1">Multi-pass membrane protein</topology>
    </subcellularLocation>
</comment>
<evidence type="ECO:0000256" key="2">
    <source>
        <dbReference type="ARBA" id="ARBA00022692"/>
    </source>
</evidence>
<evidence type="ECO:0000313" key="7">
    <source>
        <dbReference type="Proteomes" id="UP000051574"/>
    </source>
</evidence>
<dbReference type="Proteomes" id="UP000051574">
    <property type="component" value="Unassembled WGS sequence"/>
</dbReference>
<evidence type="ECO:0000256" key="4">
    <source>
        <dbReference type="ARBA" id="ARBA00023136"/>
    </source>
</evidence>